<comment type="similarity">
    <text evidence="2">Belongs to the outer membrane factor (OMF) (TC 1.B.17) family.</text>
</comment>
<dbReference type="Gene3D" id="1.20.1600.10">
    <property type="entry name" value="Outer membrane efflux proteins (OEP)"/>
    <property type="match status" value="1"/>
</dbReference>
<organism evidence="8 9">
    <name type="scientific">Arachidicoccus ginsenosidivorans</name>
    <dbReference type="NCBI Taxonomy" id="496057"/>
    <lineage>
        <taxon>Bacteria</taxon>
        <taxon>Pseudomonadati</taxon>
        <taxon>Bacteroidota</taxon>
        <taxon>Chitinophagia</taxon>
        <taxon>Chitinophagales</taxon>
        <taxon>Chitinophagaceae</taxon>
        <taxon>Arachidicoccus</taxon>
    </lineage>
</organism>
<dbReference type="Proteomes" id="UP000321291">
    <property type="component" value="Chromosome"/>
</dbReference>
<keyword evidence="9" id="KW-1185">Reference proteome</keyword>
<evidence type="ECO:0000256" key="7">
    <source>
        <dbReference type="ARBA" id="ARBA00023237"/>
    </source>
</evidence>
<dbReference type="PANTHER" id="PTHR30026:SF20">
    <property type="entry name" value="OUTER MEMBRANE PROTEIN TOLC"/>
    <property type="match status" value="1"/>
</dbReference>
<keyword evidence="3" id="KW-0813">Transport</keyword>
<accession>A0A5B8VKA1</accession>
<dbReference type="GO" id="GO:0015288">
    <property type="term" value="F:porin activity"/>
    <property type="evidence" value="ECO:0007669"/>
    <property type="project" value="TreeGrafter"/>
</dbReference>
<reference evidence="8 9" key="1">
    <citation type="journal article" date="2017" name="Int. J. Syst. Evol. Microbiol.">
        <title>Arachidicoccus ginsenosidivorans sp. nov., with ginsenoside-converting activity isolated from ginseng cultivating soil.</title>
        <authorList>
            <person name="Siddiqi M.Z."/>
            <person name="Aslam Z."/>
            <person name="Im W.T."/>
        </authorList>
    </citation>
    <scope>NUCLEOTIDE SEQUENCE [LARGE SCALE GENOMIC DNA]</scope>
    <source>
        <strain evidence="8 9">Gsoil 809</strain>
    </source>
</reference>
<keyword evidence="7" id="KW-0998">Cell outer membrane</keyword>
<evidence type="ECO:0000256" key="2">
    <source>
        <dbReference type="ARBA" id="ARBA00007613"/>
    </source>
</evidence>
<evidence type="ECO:0000313" key="8">
    <source>
        <dbReference type="EMBL" id="QEC71441.1"/>
    </source>
</evidence>
<dbReference type="RefSeq" id="WP_146780819.1">
    <property type="nucleotide sequence ID" value="NZ_CP042434.1"/>
</dbReference>
<dbReference type="InterPro" id="IPR051906">
    <property type="entry name" value="TolC-like"/>
</dbReference>
<dbReference type="KEGG" id="agi:FSB73_06940"/>
<keyword evidence="6" id="KW-0472">Membrane</keyword>
<dbReference type="SUPFAM" id="SSF56954">
    <property type="entry name" value="Outer membrane efflux proteins (OEP)"/>
    <property type="match status" value="1"/>
</dbReference>
<dbReference type="PANTHER" id="PTHR30026">
    <property type="entry name" value="OUTER MEMBRANE PROTEIN TOLC"/>
    <property type="match status" value="1"/>
</dbReference>
<dbReference type="GO" id="GO:0015562">
    <property type="term" value="F:efflux transmembrane transporter activity"/>
    <property type="evidence" value="ECO:0007669"/>
    <property type="project" value="InterPro"/>
</dbReference>
<name>A0A5B8VKA1_9BACT</name>
<keyword evidence="5" id="KW-0812">Transmembrane</keyword>
<keyword evidence="4" id="KW-1134">Transmembrane beta strand</keyword>
<dbReference type="InterPro" id="IPR003423">
    <property type="entry name" value="OMP_efflux"/>
</dbReference>
<proteinExistence type="inferred from homology"/>
<dbReference type="EMBL" id="CP042434">
    <property type="protein sequence ID" value="QEC71441.1"/>
    <property type="molecule type" value="Genomic_DNA"/>
</dbReference>
<dbReference type="GO" id="GO:1990281">
    <property type="term" value="C:efflux pump complex"/>
    <property type="evidence" value="ECO:0007669"/>
    <property type="project" value="TreeGrafter"/>
</dbReference>
<protein>
    <submittedName>
        <fullName evidence="8">TolC family protein</fullName>
    </submittedName>
</protein>
<sequence>MKKLVFIICVVACWVGKGFGQVDTARTDSSQLQYLSLEACVETALQNNMDIKTAKTNAAIAGVYHNQAKLEQLPSVSGYIGHGLNSGRSINPSDNSYISQSFTSANYSLSASLSLWNGFKLRNYIRKTKLDAEAGTWDAQQSKDAITIQVIAAYLEVLNQQEILNNYYRQLLSSQVQYNRLDTLNESGAANPDDFYDMKGQLSSSELAIIDQKNIIKSAKITLFQLMNQPLNLDVVLKEPKTMDVKSAENQSIDAIYKGALTYLPSVKSAQLKFLSAGKNVAVEKADLYPSLSLNGGIGTAFSSAATRSIAGESITQENGNYVISGSEKLPVYTNTTAMSYRDIPYWNQLKNNYGTNLNLTLNIPIFNGSQARSDVKVAKLQQDLAKDQLSTTQTDLKNTISKAYFDQQTALNAWLKQQDQVAAYKEYFRISEVKFNTGAINSAEYLIAKTKYSQAENALIVAKYNYIFKTKILSYYKGALSL</sequence>
<evidence type="ECO:0000256" key="3">
    <source>
        <dbReference type="ARBA" id="ARBA00022448"/>
    </source>
</evidence>
<dbReference type="GO" id="GO:0009279">
    <property type="term" value="C:cell outer membrane"/>
    <property type="evidence" value="ECO:0007669"/>
    <property type="project" value="UniProtKB-SubCell"/>
</dbReference>
<evidence type="ECO:0000256" key="4">
    <source>
        <dbReference type="ARBA" id="ARBA00022452"/>
    </source>
</evidence>
<gene>
    <name evidence="8" type="ORF">FSB73_06940</name>
</gene>
<evidence type="ECO:0000256" key="5">
    <source>
        <dbReference type="ARBA" id="ARBA00022692"/>
    </source>
</evidence>
<evidence type="ECO:0000256" key="1">
    <source>
        <dbReference type="ARBA" id="ARBA00004442"/>
    </source>
</evidence>
<evidence type="ECO:0000256" key="6">
    <source>
        <dbReference type="ARBA" id="ARBA00023136"/>
    </source>
</evidence>
<comment type="subcellular location">
    <subcellularLocation>
        <location evidence="1">Cell outer membrane</location>
    </subcellularLocation>
</comment>
<dbReference type="Pfam" id="PF02321">
    <property type="entry name" value="OEP"/>
    <property type="match status" value="2"/>
</dbReference>
<evidence type="ECO:0000313" key="9">
    <source>
        <dbReference type="Proteomes" id="UP000321291"/>
    </source>
</evidence>
<dbReference type="AlphaFoldDB" id="A0A5B8VKA1"/>
<dbReference type="OrthoDB" id="9811587at2"/>